<feature type="region of interest" description="Disordered" evidence="1">
    <location>
        <begin position="119"/>
        <end position="138"/>
    </location>
</feature>
<comment type="caution">
    <text evidence="2">The sequence shown here is derived from an EMBL/GenBank/DDBJ whole genome shotgun (WGS) entry which is preliminary data.</text>
</comment>
<reference evidence="2 3" key="1">
    <citation type="journal article" date="2018" name="Nat. Genet.">
        <title>The Rosa genome provides new insights in the design of modern roses.</title>
        <authorList>
            <person name="Bendahmane M."/>
        </authorList>
    </citation>
    <scope>NUCLEOTIDE SEQUENCE [LARGE SCALE GENOMIC DNA]</scope>
    <source>
        <strain evidence="3">cv. Old Blush</strain>
    </source>
</reference>
<dbReference type="OMA" id="DHYENGC"/>
<gene>
    <name evidence="2" type="ORF">RchiOBHm_Chr6g0244431</name>
</gene>
<sequence length="217" mass="24247">MSSNKTPVGFRVLGQRPLSSSFSSRCQIPVKVADDDISEQRLKHNSGTPKTVKVKSRPFSSLLDLKDLSGSTDEQIEAKKGGEAEKSSVALAFEKFKHTDIGKWQSKVSQIAGEVECPDKEDLPESRKRRHPCKDGDDKHTARKYFAVLGGDQKPKLKKRRAESLIIQEKPGHVYDHYENGCGWWDCNMEGIDNEEVGVHEVWEGVGSTTLGGIEWH</sequence>
<dbReference type="Proteomes" id="UP000238479">
    <property type="component" value="Chromosome 6"/>
</dbReference>
<protein>
    <submittedName>
        <fullName evidence="2">Uncharacterized protein</fullName>
    </submittedName>
</protein>
<evidence type="ECO:0000313" key="2">
    <source>
        <dbReference type="EMBL" id="PRQ21907.1"/>
    </source>
</evidence>
<dbReference type="PANTHER" id="PTHR38382:SF1">
    <property type="entry name" value="RNA-BINDING PROTEIN"/>
    <property type="match status" value="1"/>
</dbReference>
<dbReference type="EMBL" id="PDCK01000044">
    <property type="protein sequence ID" value="PRQ21907.1"/>
    <property type="molecule type" value="Genomic_DNA"/>
</dbReference>
<evidence type="ECO:0000256" key="1">
    <source>
        <dbReference type="SAM" id="MobiDB-lite"/>
    </source>
</evidence>
<dbReference type="AlphaFoldDB" id="A0A2P6PJ03"/>
<evidence type="ECO:0000313" key="3">
    <source>
        <dbReference type="Proteomes" id="UP000238479"/>
    </source>
</evidence>
<organism evidence="2 3">
    <name type="scientific">Rosa chinensis</name>
    <name type="common">China rose</name>
    <dbReference type="NCBI Taxonomy" id="74649"/>
    <lineage>
        <taxon>Eukaryota</taxon>
        <taxon>Viridiplantae</taxon>
        <taxon>Streptophyta</taxon>
        <taxon>Embryophyta</taxon>
        <taxon>Tracheophyta</taxon>
        <taxon>Spermatophyta</taxon>
        <taxon>Magnoliopsida</taxon>
        <taxon>eudicotyledons</taxon>
        <taxon>Gunneridae</taxon>
        <taxon>Pentapetalae</taxon>
        <taxon>rosids</taxon>
        <taxon>fabids</taxon>
        <taxon>Rosales</taxon>
        <taxon>Rosaceae</taxon>
        <taxon>Rosoideae</taxon>
        <taxon>Rosoideae incertae sedis</taxon>
        <taxon>Rosa</taxon>
    </lineage>
</organism>
<dbReference type="PANTHER" id="PTHR38382">
    <property type="entry name" value="RNA-BINDING PROTEIN"/>
    <property type="match status" value="1"/>
</dbReference>
<dbReference type="Gramene" id="PRQ21907">
    <property type="protein sequence ID" value="PRQ21907"/>
    <property type="gene ID" value="RchiOBHm_Chr6g0244431"/>
</dbReference>
<proteinExistence type="predicted"/>
<name>A0A2P6PJ03_ROSCH</name>
<keyword evidence="3" id="KW-1185">Reference proteome</keyword>
<accession>A0A2P6PJ03</accession>
<dbReference type="STRING" id="74649.A0A2P6PJ03"/>